<evidence type="ECO:0000256" key="1">
    <source>
        <dbReference type="SAM" id="Phobius"/>
    </source>
</evidence>
<evidence type="ECO:0000313" key="2">
    <source>
        <dbReference type="EMBL" id="UZD23169.1"/>
    </source>
</evidence>
<protein>
    <submittedName>
        <fullName evidence="2">PIG-L family deacetylase</fullName>
    </submittedName>
</protein>
<dbReference type="InterPro" id="IPR003737">
    <property type="entry name" value="GlcNAc_PI_deacetylase-related"/>
</dbReference>
<gene>
    <name evidence="2" type="ORF">OM944_01490</name>
</gene>
<accession>A0ABY6MLU6</accession>
<dbReference type="SUPFAM" id="SSF102588">
    <property type="entry name" value="LmbE-like"/>
    <property type="match status" value="1"/>
</dbReference>
<dbReference type="Gene3D" id="3.40.50.10320">
    <property type="entry name" value="LmbE-like"/>
    <property type="match status" value="1"/>
</dbReference>
<dbReference type="InterPro" id="IPR024078">
    <property type="entry name" value="LmbE-like_dom_sf"/>
</dbReference>
<keyword evidence="1" id="KW-1133">Transmembrane helix</keyword>
<dbReference type="RefSeq" id="WP_264809704.1">
    <property type="nucleotide sequence ID" value="NZ_CP110226.1"/>
</dbReference>
<dbReference type="EMBL" id="CP110226">
    <property type="protein sequence ID" value="UZD23169.1"/>
    <property type="molecule type" value="Genomic_DNA"/>
</dbReference>
<dbReference type="PANTHER" id="PTHR12993:SF11">
    <property type="entry name" value="N-ACETYLGLUCOSAMINYL-PHOSPHATIDYLINOSITOL DE-N-ACETYLASE"/>
    <property type="match status" value="1"/>
</dbReference>
<evidence type="ECO:0000313" key="3">
    <source>
        <dbReference type="Proteomes" id="UP001163156"/>
    </source>
</evidence>
<feature type="transmembrane region" description="Helical" evidence="1">
    <location>
        <begin position="6"/>
        <end position="28"/>
    </location>
</feature>
<dbReference type="Proteomes" id="UP001163156">
    <property type="component" value="Chromosome"/>
</dbReference>
<keyword evidence="3" id="KW-1185">Reference proteome</keyword>
<proteinExistence type="predicted"/>
<dbReference type="Pfam" id="PF02585">
    <property type="entry name" value="PIG-L"/>
    <property type="match status" value="1"/>
</dbReference>
<reference evidence="2" key="1">
    <citation type="submission" date="2022-10" db="EMBL/GenBank/DDBJ databases">
        <title>Algoriphagus sp. a novel bacteria isolate from halophytes salicornia europaea.</title>
        <authorList>
            <person name="Peng Y."/>
            <person name="Jiang L."/>
            <person name="Lee J."/>
        </authorList>
    </citation>
    <scope>NUCLEOTIDE SEQUENCE</scope>
    <source>
        <strain evidence="2">TR-M5</strain>
    </source>
</reference>
<sequence>MGIRKGIKITLIIGISIVVLVPLVLIGLGRRLLHDSSIPQQELLFRADSAKTILAFFPHPDDEVTVAGTLMKMNNVGHRVILVCLTQGEAADTNGAYTPEELAEIRTLEMNHAAEVIGAEYLELLSYPDGGLANMGVDSIKSIALQAIQKFKPDALISYDSKVGLYGHPDHKLTGLALEQLFQDMVGKSGFSPRALFQVTLSPKQIDLAMKMSKGFQENYPIDPTQGLPNPSFYIKTTAYFDRVMEVVSGHASQAETLQDLLPYHDVVPGFIYSRIFDREYFYEVPTKKPPVQVAFR</sequence>
<name>A0ABY6MLU6_9BACT</name>
<keyword evidence="1" id="KW-0812">Transmembrane</keyword>
<dbReference type="PANTHER" id="PTHR12993">
    <property type="entry name" value="N-ACETYLGLUCOSAMINYL-PHOSPHATIDYLINOSITOL DE-N-ACETYLASE-RELATED"/>
    <property type="match status" value="1"/>
</dbReference>
<organism evidence="2 3">
    <name type="scientific">Algoriphagus halophytocola</name>
    <dbReference type="NCBI Taxonomy" id="2991499"/>
    <lineage>
        <taxon>Bacteria</taxon>
        <taxon>Pseudomonadati</taxon>
        <taxon>Bacteroidota</taxon>
        <taxon>Cytophagia</taxon>
        <taxon>Cytophagales</taxon>
        <taxon>Cyclobacteriaceae</taxon>
        <taxon>Algoriphagus</taxon>
    </lineage>
</organism>
<keyword evidence="1" id="KW-0472">Membrane</keyword>